<dbReference type="Gene3D" id="3.90.25.10">
    <property type="entry name" value="UDP-galactose 4-epimerase, domain 1"/>
    <property type="match status" value="1"/>
</dbReference>
<proteinExistence type="inferred from homology"/>
<evidence type="ECO:0000256" key="2">
    <source>
        <dbReference type="ARBA" id="ARBA00022857"/>
    </source>
</evidence>
<name>A0A8H3IGH0_9LECA</name>
<comment type="caution">
    <text evidence="4">The sequence shown here is derived from an EMBL/GenBank/DDBJ whole genome shotgun (WGS) entry which is preliminary data.</text>
</comment>
<dbReference type="CDD" id="cd05251">
    <property type="entry name" value="NmrA_like_SDR_a"/>
    <property type="match status" value="1"/>
</dbReference>
<organism evidence="4 5">
    <name type="scientific">Alectoria fallacina</name>
    <dbReference type="NCBI Taxonomy" id="1903189"/>
    <lineage>
        <taxon>Eukaryota</taxon>
        <taxon>Fungi</taxon>
        <taxon>Dikarya</taxon>
        <taxon>Ascomycota</taxon>
        <taxon>Pezizomycotina</taxon>
        <taxon>Lecanoromycetes</taxon>
        <taxon>OSLEUM clade</taxon>
        <taxon>Lecanoromycetidae</taxon>
        <taxon>Lecanorales</taxon>
        <taxon>Lecanorineae</taxon>
        <taxon>Parmeliaceae</taxon>
        <taxon>Alectoria</taxon>
    </lineage>
</organism>
<reference evidence="4" key="1">
    <citation type="submission" date="2021-03" db="EMBL/GenBank/DDBJ databases">
        <authorList>
            <person name="Tagirdzhanova G."/>
        </authorList>
    </citation>
    <scope>NUCLEOTIDE SEQUENCE</scope>
</reference>
<keyword evidence="2" id="KW-0521">NADP</keyword>
<dbReference type="PANTHER" id="PTHR42748:SF26">
    <property type="entry name" value="NMRA-LIKE DOMAIN-CONTAINING PROTEIN"/>
    <property type="match status" value="1"/>
</dbReference>
<comment type="similarity">
    <text evidence="1">Belongs to the NmrA-type oxidoreductase family.</text>
</comment>
<dbReference type="GO" id="GO:0005634">
    <property type="term" value="C:nucleus"/>
    <property type="evidence" value="ECO:0007669"/>
    <property type="project" value="TreeGrafter"/>
</dbReference>
<dbReference type="InterPro" id="IPR008030">
    <property type="entry name" value="NmrA-like"/>
</dbReference>
<gene>
    <name evidence="4" type="ORF">ALECFALPRED_000366</name>
</gene>
<dbReference type="Pfam" id="PF05368">
    <property type="entry name" value="NmrA"/>
    <property type="match status" value="1"/>
</dbReference>
<accession>A0A8H3IGH0</accession>
<dbReference type="OrthoDB" id="3358371at2759"/>
<sequence>MPKLLVVIGITGQQGGSVANLYAKEPGWKVRGISRDPSKAQSWTAKGVEVVKADLNEQESLRAAFKGANAIFSNTDFWAQFYNPATREKLKPGQSINEYCYDLEVQQGKNVADAAATVEGLDRFIISALCNASKLSKGKYTGVYHLDSKAKAVEYIREKYPELAAKMSIVQIGSYMSNWKHFGKPTKQADGTYRFSQVGSGKTPIAHIDTEKDTGFAVRAALQSHPGKNLLAVGSMLSWIDAFKVWCEVHKVPFGGYDEIPIEEYEKSTPVPGLGKEIGEMWLFMDEFGFTGGEEGVVHAQDLGIPCPMTTLEEYLKTD</sequence>
<feature type="domain" description="NmrA-like" evidence="3">
    <location>
        <begin position="3"/>
        <end position="316"/>
    </location>
</feature>
<protein>
    <recommendedName>
        <fullName evidence="3">NmrA-like domain-containing protein</fullName>
    </recommendedName>
</protein>
<keyword evidence="5" id="KW-1185">Reference proteome</keyword>
<dbReference type="PANTHER" id="PTHR42748">
    <property type="entry name" value="NITROGEN METABOLITE REPRESSION PROTEIN NMRA FAMILY MEMBER"/>
    <property type="match status" value="1"/>
</dbReference>
<dbReference type="InterPro" id="IPR051164">
    <property type="entry name" value="NmrA-like_oxidored"/>
</dbReference>
<evidence type="ECO:0000313" key="5">
    <source>
        <dbReference type="Proteomes" id="UP000664203"/>
    </source>
</evidence>
<evidence type="ECO:0000313" key="4">
    <source>
        <dbReference type="EMBL" id="CAF9917783.1"/>
    </source>
</evidence>
<dbReference type="Gene3D" id="3.40.50.720">
    <property type="entry name" value="NAD(P)-binding Rossmann-like Domain"/>
    <property type="match status" value="1"/>
</dbReference>
<dbReference type="Proteomes" id="UP000664203">
    <property type="component" value="Unassembled WGS sequence"/>
</dbReference>
<dbReference type="EMBL" id="CAJPDR010000104">
    <property type="protein sequence ID" value="CAF9917783.1"/>
    <property type="molecule type" value="Genomic_DNA"/>
</dbReference>
<feature type="non-terminal residue" evidence="4">
    <location>
        <position position="319"/>
    </location>
</feature>
<dbReference type="SUPFAM" id="SSF51735">
    <property type="entry name" value="NAD(P)-binding Rossmann-fold domains"/>
    <property type="match status" value="1"/>
</dbReference>
<dbReference type="InterPro" id="IPR036291">
    <property type="entry name" value="NAD(P)-bd_dom_sf"/>
</dbReference>
<evidence type="ECO:0000259" key="3">
    <source>
        <dbReference type="Pfam" id="PF05368"/>
    </source>
</evidence>
<dbReference type="AlphaFoldDB" id="A0A8H3IGH0"/>
<evidence type="ECO:0000256" key="1">
    <source>
        <dbReference type="ARBA" id="ARBA00006328"/>
    </source>
</evidence>